<organism evidence="12 13">
    <name type="scientific">Roseomonas elaeocarpi</name>
    <dbReference type="NCBI Taxonomy" id="907779"/>
    <lineage>
        <taxon>Bacteria</taxon>
        <taxon>Pseudomonadati</taxon>
        <taxon>Pseudomonadota</taxon>
        <taxon>Alphaproteobacteria</taxon>
        <taxon>Acetobacterales</taxon>
        <taxon>Roseomonadaceae</taxon>
        <taxon>Roseomonas</taxon>
    </lineage>
</organism>
<dbReference type="InterPro" id="IPR010065">
    <property type="entry name" value="AA_ABC_transptr_permease_3TM"/>
</dbReference>
<evidence type="ECO:0000259" key="11">
    <source>
        <dbReference type="PROSITE" id="PS50928"/>
    </source>
</evidence>
<evidence type="ECO:0000256" key="7">
    <source>
        <dbReference type="ARBA" id="ARBA00022970"/>
    </source>
</evidence>
<dbReference type="PANTHER" id="PTHR30614">
    <property type="entry name" value="MEMBRANE COMPONENT OF AMINO ACID ABC TRANSPORTER"/>
    <property type="match status" value="1"/>
</dbReference>
<dbReference type="InterPro" id="IPR043429">
    <property type="entry name" value="ArtM/GltK/GlnP/TcyL/YhdX-like"/>
</dbReference>
<comment type="caution">
    <text evidence="12">The sequence shown here is derived from an EMBL/GenBank/DDBJ whole genome shotgun (WGS) entry which is preliminary data.</text>
</comment>
<sequence length="221" mass="24772">MYEWDFYFIWGYRWLFLQGLGVTVLFTVAIVVAGLVVGLLAGLMRLSRWRVVRWVAQAYVEVFRCTPVLVQLVWFYYALPILLGVEMSATTAAALALTLYGGSFYSEIIRGGIVSIEAGQREAAEALGMMPGQAMRRIILPQAVRRMVPALMNQSIIQFKNTSLVSVLAVPDLLYQGQAVAHDTYRPLEVYSLVAVIYFAVLFPLTLLVGRIEARLRRSDA</sequence>
<dbReference type="InterPro" id="IPR035906">
    <property type="entry name" value="MetI-like_sf"/>
</dbReference>
<accession>A0ABV6JTD1</accession>
<evidence type="ECO:0000256" key="9">
    <source>
        <dbReference type="ARBA" id="ARBA00023136"/>
    </source>
</evidence>
<feature type="transmembrane region" description="Helical" evidence="10">
    <location>
        <begin position="190"/>
        <end position="209"/>
    </location>
</feature>
<evidence type="ECO:0000256" key="1">
    <source>
        <dbReference type="ARBA" id="ARBA00003159"/>
    </source>
</evidence>
<keyword evidence="5" id="KW-1003">Cell membrane</keyword>
<evidence type="ECO:0000256" key="2">
    <source>
        <dbReference type="ARBA" id="ARBA00004429"/>
    </source>
</evidence>
<evidence type="ECO:0000256" key="10">
    <source>
        <dbReference type="RuleBase" id="RU363032"/>
    </source>
</evidence>
<protein>
    <submittedName>
        <fullName evidence="12">Amino acid ABC transporter permease</fullName>
    </submittedName>
</protein>
<dbReference type="InterPro" id="IPR000515">
    <property type="entry name" value="MetI-like"/>
</dbReference>
<evidence type="ECO:0000256" key="4">
    <source>
        <dbReference type="ARBA" id="ARBA00022448"/>
    </source>
</evidence>
<feature type="domain" description="ABC transmembrane type-1" evidence="11">
    <location>
        <begin position="20"/>
        <end position="209"/>
    </location>
</feature>
<dbReference type="CDD" id="cd06261">
    <property type="entry name" value="TM_PBP2"/>
    <property type="match status" value="1"/>
</dbReference>
<comment type="function">
    <text evidence="1">Part of the binding-protein-dependent transport system for glutamine; probably responsible for the translocation of the substrate across the membrane.</text>
</comment>
<dbReference type="RefSeq" id="WP_377044750.1">
    <property type="nucleotide sequence ID" value="NZ_JBHLUN010000008.1"/>
</dbReference>
<dbReference type="PROSITE" id="PS50928">
    <property type="entry name" value="ABC_TM1"/>
    <property type="match status" value="1"/>
</dbReference>
<keyword evidence="9 10" id="KW-0472">Membrane</keyword>
<evidence type="ECO:0000256" key="5">
    <source>
        <dbReference type="ARBA" id="ARBA00022475"/>
    </source>
</evidence>
<evidence type="ECO:0000256" key="8">
    <source>
        <dbReference type="ARBA" id="ARBA00022989"/>
    </source>
</evidence>
<evidence type="ECO:0000313" key="13">
    <source>
        <dbReference type="Proteomes" id="UP001589865"/>
    </source>
</evidence>
<reference evidence="12 13" key="1">
    <citation type="submission" date="2024-09" db="EMBL/GenBank/DDBJ databases">
        <authorList>
            <person name="Sun Q."/>
            <person name="Mori K."/>
        </authorList>
    </citation>
    <scope>NUCLEOTIDE SEQUENCE [LARGE SCALE GENOMIC DNA]</scope>
    <source>
        <strain evidence="12 13">TBRC 5777</strain>
    </source>
</reference>
<dbReference type="NCBIfam" id="TIGR01726">
    <property type="entry name" value="HEQRo_perm_3TM"/>
    <property type="match status" value="1"/>
</dbReference>
<dbReference type="Gene3D" id="1.10.3720.10">
    <property type="entry name" value="MetI-like"/>
    <property type="match status" value="1"/>
</dbReference>
<keyword evidence="7" id="KW-0029">Amino-acid transport</keyword>
<comment type="subcellular location">
    <subcellularLocation>
        <location evidence="2">Cell inner membrane</location>
        <topology evidence="2">Multi-pass membrane protein</topology>
    </subcellularLocation>
    <subcellularLocation>
        <location evidence="10">Cell membrane</location>
        <topology evidence="10">Multi-pass membrane protein</topology>
    </subcellularLocation>
</comment>
<keyword evidence="13" id="KW-1185">Reference proteome</keyword>
<evidence type="ECO:0000313" key="12">
    <source>
        <dbReference type="EMBL" id="MFC0408996.1"/>
    </source>
</evidence>
<keyword evidence="4 10" id="KW-0813">Transport</keyword>
<dbReference type="EMBL" id="JBHLUN010000008">
    <property type="protein sequence ID" value="MFC0408996.1"/>
    <property type="molecule type" value="Genomic_DNA"/>
</dbReference>
<name>A0ABV6JTD1_9PROT</name>
<dbReference type="PANTHER" id="PTHR30614:SF20">
    <property type="entry name" value="GLUTAMINE TRANSPORT SYSTEM PERMEASE PROTEIN GLNP"/>
    <property type="match status" value="1"/>
</dbReference>
<dbReference type="Pfam" id="PF00528">
    <property type="entry name" value="BPD_transp_1"/>
    <property type="match status" value="1"/>
</dbReference>
<evidence type="ECO:0000256" key="3">
    <source>
        <dbReference type="ARBA" id="ARBA00010072"/>
    </source>
</evidence>
<gene>
    <name evidence="12" type="ORF">ACFFGY_12095</name>
</gene>
<dbReference type="SUPFAM" id="SSF161098">
    <property type="entry name" value="MetI-like"/>
    <property type="match status" value="1"/>
</dbReference>
<keyword evidence="6 10" id="KW-0812">Transmembrane</keyword>
<feature type="transmembrane region" description="Helical" evidence="10">
    <location>
        <begin position="74"/>
        <end position="100"/>
    </location>
</feature>
<keyword evidence="8 10" id="KW-1133">Transmembrane helix</keyword>
<dbReference type="Proteomes" id="UP001589865">
    <property type="component" value="Unassembled WGS sequence"/>
</dbReference>
<evidence type="ECO:0000256" key="6">
    <source>
        <dbReference type="ARBA" id="ARBA00022692"/>
    </source>
</evidence>
<comment type="similarity">
    <text evidence="3">Belongs to the binding-protein-dependent transport system permease family. HisMQ subfamily.</text>
</comment>
<proteinExistence type="inferred from homology"/>
<feature type="transmembrane region" description="Helical" evidence="10">
    <location>
        <begin position="20"/>
        <end position="43"/>
    </location>
</feature>